<dbReference type="RefSeq" id="WP_225240525.1">
    <property type="nucleotide sequence ID" value="NZ_JAHYBX010000014.1"/>
</dbReference>
<dbReference type="InterPro" id="IPR052509">
    <property type="entry name" value="Metal_resp_DNA-bind_regulator"/>
</dbReference>
<evidence type="ECO:0000313" key="2">
    <source>
        <dbReference type="EMBL" id="MCA1858376.1"/>
    </source>
</evidence>
<dbReference type="InterPro" id="IPR005149">
    <property type="entry name" value="Tscrpt_reg_PadR_N"/>
</dbReference>
<evidence type="ECO:0000259" key="1">
    <source>
        <dbReference type="Pfam" id="PF03551"/>
    </source>
</evidence>
<name>A0ABS7YF88_9BURK</name>
<keyword evidence="3" id="KW-1185">Reference proteome</keyword>
<feature type="domain" description="Transcription regulator PadR N-terminal" evidence="1">
    <location>
        <begin position="19"/>
        <end position="87"/>
    </location>
</feature>
<sequence>MDLNYATYLPLSEATFYVLAALSEPLHGYALMQKVEAMSEGQVVIGPGTLYGAFTTLEKQGLIEKLSEVERRKTYGLTEKGRLVLAEQVRRLAIMVRNGQFALPHSSKGEAA</sequence>
<dbReference type="PANTHER" id="PTHR33169">
    <property type="entry name" value="PADR-FAMILY TRANSCRIPTIONAL REGULATOR"/>
    <property type="match status" value="1"/>
</dbReference>
<accession>A0ABS7YF88</accession>
<reference evidence="2 3" key="1">
    <citation type="submission" date="2021-07" db="EMBL/GenBank/DDBJ databases">
        <title>Characterization of Violacein-producing bacteria and related species.</title>
        <authorList>
            <person name="Wilson H.S."/>
            <person name="De Leon M.E."/>
        </authorList>
    </citation>
    <scope>NUCLEOTIDE SEQUENCE [LARGE SCALE GENOMIC DNA]</scope>
    <source>
        <strain evidence="2 3">HSC-2F05</strain>
    </source>
</reference>
<dbReference type="EMBL" id="JAHYBX010000014">
    <property type="protein sequence ID" value="MCA1858376.1"/>
    <property type="molecule type" value="Genomic_DNA"/>
</dbReference>
<gene>
    <name evidence="2" type="ORF">LE190_20935</name>
</gene>
<dbReference type="SUPFAM" id="SSF46785">
    <property type="entry name" value="Winged helix' DNA-binding domain"/>
    <property type="match status" value="1"/>
</dbReference>
<organism evidence="2 3">
    <name type="scientific">Massilia hydrophila</name>
    <dbReference type="NCBI Taxonomy" id="3044279"/>
    <lineage>
        <taxon>Bacteria</taxon>
        <taxon>Pseudomonadati</taxon>
        <taxon>Pseudomonadota</taxon>
        <taxon>Betaproteobacteria</taxon>
        <taxon>Burkholderiales</taxon>
        <taxon>Oxalobacteraceae</taxon>
        <taxon>Telluria group</taxon>
        <taxon>Massilia</taxon>
    </lineage>
</organism>
<protein>
    <submittedName>
        <fullName evidence="2">PadR family transcriptional regulator</fullName>
    </submittedName>
</protein>
<comment type="caution">
    <text evidence="2">The sequence shown here is derived from an EMBL/GenBank/DDBJ whole genome shotgun (WGS) entry which is preliminary data.</text>
</comment>
<dbReference type="InterPro" id="IPR036390">
    <property type="entry name" value="WH_DNA-bd_sf"/>
</dbReference>
<dbReference type="PANTHER" id="PTHR33169:SF13">
    <property type="entry name" value="PADR-FAMILY TRANSCRIPTIONAL REGULATOR"/>
    <property type="match status" value="1"/>
</dbReference>
<proteinExistence type="predicted"/>
<dbReference type="Proteomes" id="UP001198602">
    <property type="component" value="Unassembled WGS sequence"/>
</dbReference>
<dbReference type="Pfam" id="PF03551">
    <property type="entry name" value="PadR"/>
    <property type="match status" value="1"/>
</dbReference>
<dbReference type="Gene3D" id="1.10.10.10">
    <property type="entry name" value="Winged helix-like DNA-binding domain superfamily/Winged helix DNA-binding domain"/>
    <property type="match status" value="1"/>
</dbReference>
<evidence type="ECO:0000313" key="3">
    <source>
        <dbReference type="Proteomes" id="UP001198602"/>
    </source>
</evidence>
<dbReference type="InterPro" id="IPR036388">
    <property type="entry name" value="WH-like_DNA-bd_sf"/>
</dbReference>